<dbReference type="PANTHER" id="PTHR21695">
    <property type="entry name" value="ZINC FINGER PROTEIN 414"/>
    <property type="match status" value="1"/>
</dbReference>
<dbReference type="InterPro" id="IPR039882">
    <property type="entry name" value="ZN414"/>
</dbReference>
<organism evidence="4 5">
    <name type="scientific">Xiphophorus couchianus</name>
    <name type="common">Monterrey platyfish</name>
    <dbReference type="NCBI Taxonomy" id="32473"/>
    <lineage>
        <taxon>Eukaryota</taxon>
        <taxon>Metazoa</taxon>
        <taxon>Chordata</taxon>
        <taxon>Craniata</taxon>
        <taxon>Vertebrata</taxon>
        <taxon>Euteleostomi</taxon>
        <taxon>Actinopterygii</taxon>
        <taxon>Neopterygii</taxon>
        <taxon>Teleostei</taxon>
        <taxon>Neoteleostei</taxon>
        <taxon>Acanthomorphata</taxon>
        <taxon>Ovalentaria</taxon>
        <taxon>Atherinomorphae</taxon>
        <taxon>Cyprinodontiformes</taxon>
        <taxon>Poeciliidae</taxon>
        <taxon>Poeciliinae</taxon>
        <taxon>Xiphophorus</taxon>
    </lineage>
</organism>
<evidence type="ECO:0000313" key="5">
    <source>
        <dbReference type="Proteomes" id="UP000261380"/>
    </source>
</evidence>
<dbReference type="PROSITE" id="PS00028">
    <property type="entry name" value="ZINC_FINGER_C2H2_1"/>
    <property type="match status" value="3"/>
</dbReference>
<name>A0A3B5MVT2_9TELE</name>
<proteinExistence type="predicted"/>
<feature type="compositionally biased region" description="Low complexity" evidence="2">
    <location>
        <begin position="235"/>
        <end position="246"/>
    </location>
</feature>
<evidence type="ECO:0000256" key="1">
    <source>
        <dbReference type="PROSITE-ProRule" id="PRU00042"/>
    </source>
</evidence>
<feature type="compositionally biased region" description="Polar residues" evidence="2">
    <location>
        <begin position="165"/>
        <end position="177"/>
    </location>
</feature>
<protein>
    <recommendedName>
        <fullName evidence="3">C2H2-type domain-containing protein</fullName>
    </recommendedName>
</protein>
<feature type="region of interest" description="Disordered" evidence="2">
    <location>
        <begin position="235"/>
        <end position="257"/>
    </location>
</feature>
<dbReference type="InterPro" id="IPR013087">
    <property type="entry name" value="Znf_C2H2_type"/>
</dbReference>
<accession>A0A3B5MVT2</accession>
<dbReference type="Pfam" id="PF15909">
    <property type="entry name" value="zf-C2H2_8"/>
    <property type="match status" value="1"/>
</dbReference>
<dbReference type="SMART" id="SM00355">
    <property type="entry name" value="ZnF_C2H2"/>
    <property type="match status" value="4"/>
</dbReference>
<evidence type="ECO:0000313" key="4">
    <source>
        <dbReference type="Ensembl" id="ENSXCOP00000023674.1"/>
    </source>
</evidence>
<keyword evidence="1" id="KW-0863">Zinc-finger</keyword>
<dbReference type="Proteomes" id="UP000261380">
    <property type="component" value="Unplaced"/>
</dbReference>
<sequence length="325" mass="35268">MDGWIDGFKYTYRSVGHPACSVLSLVVVTTCSACQRLCPIHGCKRVYKEQSALESHIMDHESPAQSLPGEPTLLCSTSGCSASFPSMQKLMEHTRHHYKPNIYFQCESCRTKLRSYRGLLAHLHTCSKVPRAKPKAAEPVAPLLAAVAASNPVPRTSELAPPQLESVSPQQAPIQTTSVPSAVPVPDSADPPVLGPPMLTLQEVPLPQRVEAPPQSPLRDSATKLPASFRPIAPKAAADPAAPGSATHPASAAVWRKNQGDHRRVLWEHTRGRYTCVQCGHTVTNRKEMTQHINSQHHGGANSDKNLNICLITVHMATLTSVSEY</sequence>
<dbReference type="GeneTree" id="ENSGT00390000006876"/>
<keyword evidence="1" id="KW-0479">Metal-binding</keyword>
<dbReference type="GO" id="GO:0008270">
    <property type="term" value="F:zinc ion binding"/>
    <property type="evidence" value="ECO:0007669"/>
    <property type="project" value="UniProtKB-KW"/>
</dbReference>
<feature type="domain" description="C2H2-type" evidence="3">
    <location>
        <begin position="274"/>
        <end position="303"/>
    </location>
</feature>
<reference evidence="4" key="1">
    <citation type="submission" date="2025-08" db="UniProtKB">
        <authorList>
            <consortium name="Ensembl"/>
        </authorList>
    </citation>
    <scope>IDENTIFICATION</scope>
</reference>
<evidence type="ECO:0000259" key="3">
    <source>
        <dbReference type="PROSITE" id="PS50157"/>
    </source>
</evidence>
<dbReference type="InterPro" id="IPR031799">
    <property type="entry name" value="Znf-C2H2_ribbon"/>
</dbReference>
<keyword evidence="1" id="KW-0862">Zinc</keyword>
<evidence type="ECO:0000256" key="2">
    <source>
        <dbReference type="SAM" id="MobiDB-lite"/>
    </source>
</evidence>
<reference evidence="4" key="2">
    <citation type="submission" date="2025-09" db="UniProtKB">
        <authorList>
            <consortium name="Ensembl"/>
        </authorList>
    </citation>
    <scope>IDENTIFICATION</scope>
</reference>
<keyword evidence="5" id="KW-1185">Reference proteome</keyword>
<dbReference type="AlphaFoldDB" id="A0A3B5MVT2"/>
<dbReference type="PROSITE" id="PS50157">
    <property type="entry name" value="ZINC_FINGER_C2H2_2"/>
    <property type="match status" value="1"/>
</dbReference>
<dbReference type="PANTHER" id="PTHR21695:SF0">
    <property type="entry name" value="ZINC FINGER PROTEIN 414"/>
    <property type="match status" value="1"/>
</dbReference>
<feature type="compositionally biased region" description="Low complexity" evidence="2">
    <location>
        <begin position="178"/>
        <end position="190"/>
    </location>
</feature>
<dbReference type="Ensembl" id="ENSXCOT00000023957.1">
    <property type="protein sequence ID" value="ENSXCOP00000023674.1"/>
    <property type="gene ID" value="ENSXCOG00000017681.1"/>
</dbReference>
<dbReference type="Gene3D" id="3.30.160.60">
    <property type="entry name" value="Classic Zinc Finger"/>
    <property type="match status" value="1"/>
</dbReference>
<feature type="region of interest" description="Disordered" evidence="2">
    <location>
        <begin position="154"/>
        <end position="190"/>
    </location>
</feature>